<keyword evidence="2" id="KW-1185">Reference proteome</keyword>
<dbReference type="Proteomes" id="UP001596957">
    <property type="component" value="Unassembled WGS sequence"/>
</dbReference>
<reference evidence="2" key="1">
    <citation type="journal article" date="2019" name="Int. J. Syst. Evol. Microbiol.">
        <title>The Global Catalogue of Microorganisms (GCM) 10K type strain sequencing project: providing services to taxonomists for standard genome sequencing and annotation.</title>
        <authorList>
            <consortium name="The Broad Institute Genomics Platform"/>
            <consortium name="The Broad Institute Genome Sequencing Center for Infectious Disease"/>
            <person name="Wu L."/>
            <person name="Ma J."/>
        </authorList>
    </citation>
    <scope>NUCLEOTIDE SEQUENCE [LARGE SCALE GENOMIC DNA]</scope>
    <source>
        <strain evidence="2">CGMCC 4.7198</strain>
    </source>
</reference>
<protein>
    <submittedName>
        <fullName evidence="1">Uncharacterized protein</fullName>
    </submittedName>
</protein>
<name>A0ABW2VZ68_9ACTN</name>
<evidence type="ECO:0000313" key="2">
    <source>
        <dbReference type="Proteomes" id="UP001596957"/>
    </source>
</evidence>
<accession>A0ABW2VZ68</accession>
<evidence type="ECO:0000313" key="1">
    <source>
        <dbReference type="EMBL" id="MFD0287797.1"/>
    </source>
</evidence>
<proteinExistence type="predicted"/>
<dbReference type="EMBL" id="JBHTEC010000004">
    <property type="protein sequence ID" value="MFD0287797.1"/>
    <property type="molecule type" value="Genomic_DNA"/>
</dbReference>
<sequence length="291" mass="30776">MTATALQTFTVIGLRSDVDMRDLFVAAVLPGPVADDIVILTTSEDDFTRWALEFDASDADAAAAQAYAYCATTAGDRLRAALHDAGIYSIFGGELGAGSDWVNVATATGEILITGSGDTENELFYDLDAHEGWYAAYYGASGDPAELHTGQPDFETDTAAVVETVRGFLAAERDAAAETGQNAGAVLRAALAQAGIQSSTDGHPSAGCFWVVVDCPDGSFIWINGTGRTENLTDYAPARHDGWLACHYPDPEDTGTFTVLHDGSRDFDADTAAVVSAVREFLPTLRPWSTT</sequence>
<organism evidence="1 2">
    <name type="scientific">Streptomyces lutosisoli</name>
    <dbReference type="NCBI Taxonomy" id="2665721"/>
    <lineage>
        <taxon>Bacteria</taxon>
        <taxon>Bacillati</taxon>
        <taxon>Actinomycetota</taxon>
        <taxon>Actinomycetes</taxon>
        <taxon>Kitasatosporales</taxon>
        <taxon>Streptomycetaceae</taxon>
        <taxon>Streptomyces</taxon>
    </lineage>
</organism>
<comment type="caution">
    <text evidence="1">The sequence shown here is derived from an EMBL/GenBank/DDBJ whole genome shotgun (WGS) entry which is preliminary data.</text>
</comment>
<gene>
    <name evidence="1" type="ORF">ACFQZP_40470</name>
</gene>
<dbReference type="RefSeq" id="WP_381255800.1">
    <property type="nucleotide sequence ID" value="NZ_JBHTBI010000014.1"/>
</dbReference>